<sequence>MLPYSVRIVSKQRSTTRRTLFLFIFYPVSF</sequence>
<organism evidence="1">
    <name type="scientific">Porphyromonas phage phage006a_EM3</name>
    <dbReference type="NCBI Taxonomy" id="3154098"/>
    <lineage>
        <taxon>Viruses</taxon>
        <taxon>Duplodnaviria</taxon>
        <taxon>Heunggongvirae</taxon>
        <taxon>Uroviricota</taxon>
        <taxon>Caudoviricetes</taxon>
        <taxon>Alisviridae</taxon>
        <taxon>Honmavirus</taxon>
        <taxon>Honmavirus pging00B</taxon>
    </lineage>
</organism>
<name>A0AAT9JBA7_9CAUD</name>
<reference evidence="1" key="2">
    <citation type="submission" date="2024-05" db="EMBL/GenBank/DDBJ databases">
        <authorList>
            <person name="Matrishin C.B."/>
            <person name="Kauffman K.M."/>
        </authorList>
    </citation>
    <scope>NUCLEOTIDE SEQUENCE</scope>
</reference>
<protein>
    <submittedName>
        <fullName evidence="1">Uncharacterized protein</fullName>
    </submittedName>
</protein>
<accession>A0AAT9JBA7</accession>
<reference evidence="1" key="1">
    <citation type="journal article" date="2023" name="Microbiome">
        <title>Phages are unrecognized players in the ecology of the oral pathogen Porphyromonas gingivalis.</title>
        <authorList>
            <person name="Matrishin C.B."/>
            <person name="Haase E.M."/>
            <person name="Dewhirst F.E."/>
            <person name="Mark Welch J.L."/>
            <person name="Miranda-Sanchez F."/>
            <person name="Chen T."/>
            <person name="MacFarland D.C."/>
            <person name="Kauffman K.M."/>
        </authorList>
    </citation>
    <scope>NUCLEOTIDE SEQUENCE</scope>
</reference>
<dbReference type="EMBL" id="BK068089">
    <property type="protein sequence ID" value="DBA54958.1"/>
    <property type="molecule type" value="Genomic_DNA"/>
</dbReference>
<proteinExistence type="predicted"/>
<evidence type="ECO:0000313" key="1">
    <source>
        <dbReference type="EMBL" id="DBA54958.1"/>
    </source>
</evidence>